<name>A0AAE0JV69_9PEZI</name>
<comment type="caution">
    <text evidence="2">The sequence shown here is derived from an EMBL/GenBank/DDBJ whole genome shotgun (WGS) entry which is preliminary data.</text>
</comment>
<evidence type="ECO:0008006" key="4">
    <source>
        <dbReference type="Google" id="ProtNLM"/>
    </source>
</evidence>
<accession>A0AAE0JV69</accession>
<feature type="signal peptide" evidence="1">
    <location>
        <begin position="1"/>
        <end position="25"/>
    </location>
</feature>
<protein>
    <recommendedName>
        <fullName evidence="4">Secreted protein</fullName>
    </recommendedName>
</protein>
<dbReference type="Proteomes" id="UP001287356">
    <property type="component" value="Unassembled WGS sequence"/>
</dbReference>
<dbReference type="AlphaFoldDB" id="A0AAE0JV69"/>
<evidence type="ECO:0000313" key="3">
    <source>
        <dbReference type="Proteomes" id="UP001287356"/>
    </source>
</evidence>
<reference evidence="2" key="2">
    <citation type="submission" date="2023-06" db="EMBL/GenBank/DDBJ databases">
        <authorList>
            <consortium name="Lawrence Berkeley National Laboratory"/>
            <person name="Haridas S."/>
            <person name="Hensen N."/>
            <person name="Bonometti L."/>
            <person name="Westerberg I."/>
            <person name="Brannstrom I.O."/>
            <person name="Guillou S."/>
            <person name="Cros-Aarteil S."/>
            <person name="Calhoun S."/>
            <person name="Kuo A."/>
            <person name="Mondo S."/>
            <person name="Pangilinan J."/>
            <person name="Riley R."/>
            <person name="Labutti K."/>
            <person name="Andreopoulos B."/>
            <person name="Lipzen A."/>
            <person name="Chen C."/>
            <person name="Yanf M."/>
            <person name="Daum C."/>
            <person name="Ng V."/>
            <person name="Clum A."/>
            <person name="Steindorff A."/>
            <person name="Ohm R."/>
            <person name="Martin F."/>
            <person name="Silar P."/>
            <person name="Natvig D."/>
            <person name="Lalanne C."/>
            <person name="Gautier V."/>
            <person name="Ament-Velasquez S.L."/>
            <person name="Kruys A."/>
            <person name="Hutchinson M.I."/>
            <person name="Powell A.J."/>
            <person name="Barry K."/>
            <person name="Miller A.N."/>
            <person name="Grigoriev I.V."/>
            <person name="Debuchy R."/>
            <person name="Gladieux P."/>
            <person name="Thoren M.H."/>
            <person name="Johannesson H."/>
        </authorList>
    </citation>
    <scope>NUCLEOTIDE SEQUENCE</scope>
    <source>
        <strain evidence="2">CBS 958.72</strain>
    </source>
</reference>
<keyword evidence="3" id="KW-1185">Reference proteome</keyword>
<organism evidence="2 3">
    <name type="scientific">Lasiosphaeria ovina</name>
    <dbReference type="NCBI Taxonomy" id="92902"/>
    <lineage>
        <taxon>Eukaryota</taxon>
        <taxon>Fungi</taxon>
        <taxon>Dikarya</taxon>
        <taxon>Ascomycota</taxon>
        <taxon>Pezizomycotina</taxon>
        <taxon>Sordariomycetes</taxon>
        <taxon>Sordariomycetidae</taxon>
        <taxon>Sordariales</taxon>
        <taxon>Lasiosphaeriaceae</taxon>
        <taxon>Lasiosphaeria</taxon>
    </lineage>
</organism>
<keyword evidence="1" id="KW-0732">Signal</keyword>
<feature type="chain" id="PRO_5042007934" description="Secreted protein" evidence="1">
    <location>
        <begin position="26"/>
        <end position="213"/>
    </location>
</feature>
<reference evidence="2" key="1">
    <citation type="journal article" date="2023" name="Mol. Phylogenet. Evol.">
        <title>Genome-scale phylogeny and comparative genomics of the fungal order Sordariales.</title>
        <authorList>
            <person name="Hensen N."/>
            <person name="Bonometti L."/>
            <person name="Westerberg I."/>
            <person name="Brannstrom I.O."/>
            <person name="Guillou S."/>
            <person name="Cros-Aarteil S."/>
            <person name="Calhoun S."/>
            <person name="Haridas S."/>
            <person name="Kuo A."/>
            <person name="Mondo S."/>
            <person name="Pangilinan J."/>
            <person name="Riley R."/>
            <person name="LaButti K."/>
            <person name="Andreopoulos B."/>
            <person name="Lipzen A."/>
            <person name="Chen C."/>
            <person name="Yan M."/>
            <person name="Daum C."/>
            <person name="Ng V."/>
            <person name="Clum A."/>
            <person name="Steindorff A."/>
            <person name="Ohm R.A."/>
            <person name="Martin F."/>
            <person name="Silar P."/>
            <person name="Natvig D.O."/>
            <person name="Lalanne C."/>
            <person name="Gautier V."/>
            <person name="Ament-Velasquez S.L."/>
            <person name="Kruys A."/>
            <person name="Hutchinson M.I."/>
            <person name="Powell A.J."/>
            <person name="Barry K."/>
            <person name="Miller A.N."/>
            <person name="Grigoriev I.V."/>
            <person name="Debuchy R."/>
            <person name="Gladieux P."/>
            <person name="Hiltunen Thoren M."/>
            <person name="Johannesson H."/>
        </authorList>
    </citation>
    <scope>NUCLEOTIDE SEQUENCE</scope>
    <source>
        <strain evidence="2">CBS 958.72</strain>
    </source>
</reference>
<gene>
    <name evidence="2" type="ORF">B0T24DRAFT_106040</name>
</gene>
<sequence length="213" mass="23256">MLLLCCAASSSLVLVFYLCFLPLHASFVPGKATHHVTSQLGSFDIRAIFGTRWNVRCGRSAGGVCEHPIKGSIICGAGGKKPEGGREGWNGGARRKEGRGKKTCTLFLLFLGFRMNHPPSYRCKAVSLCRSACLFGFFDTSQNEGMYGEDKTRDPPSVVGPGSQQRTTAWIVWTYMCGLQDTCTIHTYIGKPLCFFSTCSSRGMNVAAIGWNF</sequence>
<dbReference type="EMBL" id="JAULSN010000010">
    <property type="protein sequence ID" value="KAK3362132.1"/>
    <property type="molecule type" value="Genomic_DNA"/>
</dbReference>
<evidence type="ECO:0000313" key="2">
    <source>
        <dbReference type="EMBL" id="KAK3362132.1"/>
    </source>
</evidence>
<evidence type="ECO:0000256" key="1">
    <source>
        <dbReference type="SAM" id="SignalP"/>
    </source>
</evidence>
<proteinExistence type="predicted"/>